<evidence type="ECO:0000313" key="2">
    <source>
        <dbReference type="EMBL" id="MBC9929733.1"/>
    </source>
</evidence>
<accession>A0ABR7TIE9</accession>
<name>A0ABR7TIE9_9BACT</name>
<dbReference type="InterPro" id="IPR032710">
    <property type="entry name" value="NTF2-like_dom_sf"/>
</dbReference>
<dbReference type="Pfam" id="PF14534">
    <property type="entry name" value="DUF4440"/>
    <property type="match status" value="1"/>
</dbReference>
<dbReference type="PROSITE" id="PS51257">
    <property type="entry name" value="PROKAR_LIPOPROTEIN"/>
    <property type="match status" value="1"/>
</dbReference>
<evidence type="ECO:0000259" key="1">
    <source>
        <dbReference type="Pfam" id="PF14534"/>
    </source>
</evidence>
<keyword evidence="3" id="KW-1185">Reference proteome</keyword>
<reference evidence="2 3" key="1">
    <citation type="submission" date="2020-09" db="EMBL/GenBank/DDBJ databases">
        <title>Genome sequences of type strains of Chitinophaga qingshengii and Chitinophaga varians.</title>
        <authorList>
            <person name="Kittiwongwattana C."/>
        </authorList>
    </citation>
    <scope>NUCLEOTIDE SEQUENCE [LARGE SCALE GENOMIC DNA]</scope>
    <source>
        <strain evidence="2 3">JCM 30026</strain>
    </source>
</reference>
<dbReference type="RefSeq" id="WP_188086835.1">
    <property type="nucleotide sequence ID" value="NZ_JACVFC010000001.1"/>
</dbReference>
<feature type="domain" description="DUF4440" evidence="1">
    <location>
        <begin position="34"/>
        <end position="136"/>
    </location>
</feature>
<dbReference type="Proteomes" id="UP000659124">
    <property type="component" value="Unassembled WGS sequence"/>
</dbReference>
<protein>
    <submittedName>
        <fullName evidence="2">Nuclear transport factor 2 family protein</fullName>
    </submittedName>
</protein>
<dbReference type="EMBL" id="JACVFC010000001">
    <property type="protein sequence ID" value="MBC9929733.1"/>
    <property type="molecule type" value="Genomic_DNA"/>
</dbReference>
<comment type="caution">
    <text evidence="2">The sequence shown here is derived from an EMBL/GenBank/DDBJ whole genome shotgun (WGS) entry which is preliminary data.</text>
</comment>
<evidence type="ECO:0000313" key="3">
    <source>
        <dbReference type="Proteomes" id="UP000659124"/>
    </source>
</evidence>
<sequence>MKTIIPLLLMAILAFGCQPTDNMVSAADKKALLKTTQAIRDGFARGDVPAILALHHPEVIKYFGGKNVVIGREAMKKGLTEMFAHSKMEFVDHELESLVFHDNTAVETSIFTIKVTHKNGAPPTLAHGRAMVVYVKYKDSPTGWASIREMAQEAP</sequence>
<dbReference type="Gene3D" id="3.10.450.50">
    <property type="match status" value="1"/>
</dbReference>
<gene>
    <name evidence="2" type="ORF">ICL07_05050</name>
</gene>
<dbReference type="SUPFAM" id="SSF54427">
    <property type="entry name" value="NTF2-like"/>
    <property type="match status" value="1"/>
</dbReference>
<organism evidence="2 3">
    <name type="scientific">Chitinophaga qingshengii</name>
    <dbReference type="NCBI Taxonomy" id="1569794"/>
    <lineage>
        <taxon>Bacteria</taxon>
        <taxon>Pseudomonadati</taxon>
        <taxon>Bacteroidota</taxon>
        <taxon>Chitinophagia</taxon>
        <taxon>Chitinophagales</taxon>
        <taxon>Chitinophagaceae</taxon>
        <taxon>Chitinophaga</taxon>
    </lineage>
</organism>
<dbReference type="InterPro" id="IPR027843">
    <property type="entry name" value="DUF4440"/>
</dbReference>
<proteinExistence type="predicted"/>